<feature type="signal peptide" evidence="4">
    <location>
        <begin position="1"/>
        <end position="20"/>
    </location>
</feature>
<comment type="cofactor">
    <cofactor evidence="2">
        <name>Cu cation</name>
        <dbReference type="ChEBI" id="CHEBI:23378"/>
    </cofactor>
    <text evidence="2">Binds 1 copper ion per subunit.</text>
</comment>
<dbReference type="Pfam" id="PF00080">
    <property type="entry name" value="Sod_Cu"/>
    <property type="match status" value="1"/>
</dbReference>
<comment type="cofactor">
    <cofactor evidence="2">
        <name>Zn(2+)</name>
        <dbReference type="ChEBI" id="CHEBI:29105"/>
    </cofactor>
    <text evidence="2">Binds 1 zinc ion per subunit.</text>
</comment>
<dbReference type="CDD" id="cd00305">
    <property type="entry name" value="Cu-Zn_Superoxide_Dismutase"/>
    <property type="match status" value="1"/>
</dbReference>
<dbReference type="InterPro" id="IPR036423">
    <property type="entry name" value="SOD-like_Cu/Zn_dom_sf"/>
</dbReference>
<dbReference type="InterPro" id="IPR018152">
    <property type="entry name" value="SOD_Cu/Zn_BS"/>
</dbReference>
<evidence type="ECO:0000256" key="2">
    <source>
        <dbReference type="RuleBase" id="RU000393"/>
    </source>
</evidence>
<comment type="similarity">
    <text evidence="1 2">Belongs to the Cu-Zn superoxide dismutase family.</text>
</comment>
<dbReference type="NCBIfam" id="NF007628">
    <property type="entry name" value="PRK10290.1"/>
    <property type="match status" value="1"/>
</dbReference>
<dbReference type="EMBL" id="RJVP01000001">
    <property type="protein sequence ID" value="ROH88342.1"/>
    <property type="molecule type" value="Genomic_DNA"/>
</dbReference>
<dbReference type="SUPFAM" id="SSF49329">
    <property type="entry name" value="Cu,Zn superoxide dismutase-like"/>
    <property type="match status" value="1"/>
</dbReference>
<feature type="chain" id="PRO_5018184898" description="Superoxide dismutase [Cu-Zn]" evidence="4">
    <location>
        <begin position="21"/>
        <end position="173"/>
    </location>
</feature>
<evidence type="ECO:0000256" key="4">
    <source>
        <dbReference type="SAM" id="SignalP"/>
    </source>
</evidence>
<organism evidence="6 7">
    <name type="scientific">Pseudomethylobacillus aquaticus</name>
    <dbReference type="NCBI Taxonomy" id="2676064"/>
    <lineage>
        <taxon>Bacteria</taxon>
        <taxon>Pseudomonadati</taxon>
        <taxon>Pseudomonadota</taxon>
        <taxon>Betaproteobacteria</taxon>
        <taxon>Nitrosomonadales</taxon>
        <taxon>Methylophilaceae</taxon>
        <taxon>Pseudomethylobacillus</taxon>
    </lineage>
</organism>
<comment type="function">
    <text evidence="2">Destroys radicals which are normally produced within the cells and which are toxic to biological systems.</text>
</comment>
<dbReference type="PANTHER" id="PTHR10003">
    <property type="entry name" value="SUPEROXIDE DISMUTASE CU-ZN -RELATED"/>
    <property type="match status" value="1"/>
</dbReference>
<dbReference type="GO" id="GO:0004784">
    <property type="term" value="F:superoxide dismutase activity"/>
    <property type="evidence" value="ECO:0007669"/>
    <property type="project" value="UniProtKB-EC"/>
</dbReference>
<evidence type="ECO:0000313" key="7">
    <source>
        <dbReference type="Proteomes" id="UP000275137"/>
    </source>
</evidence>
<dbReference type="InterPro" id="IPR001424">
    <property type="entry name" value="SOD_Cu_Zn_dom"/>
</dbReference>
<gene>
    <name evidence="6" type="ORF">ED236_02470</name>
</gene>
<keyword evidence="2" id="KW-0186">Copper</keyword>
<evidence type="ECO:0000313" key="6">
    <source>
        <dbReference type="EMBL" id="ROH88342.1"/>
    </source>
</evidence>
<dbReference type="Proteomes" id="UP000275137">
    <property type="component" value="Unassembled WGS sequence"/>
</dbReference>
<dbReference type="GO" id="GO:0005507">
    <property type="term" value="F:copper ion binding"/>
    <property type="evidence" value="ECO:0007669"/>
    <property type="project" value="InterPro"/>
</dbReference>
<dbReference type="InterPro" id="IPR024134">
    <property type="entry name" value="SOD_Cu/Zn_/chaperone"/>
</dbReference>
<keyword evidence="2" id="KW-0862">Zinc</keyword>
<accession>A0A3N0V6U5</accession>
<sequence>MQIRTLLLAALISTPMMSLAAEKIVVINAISDSGIGPIIGVIKFSDSDKGLIVDPDIGTLTPGEHGFHIHEKPNCGVAEKDGKKVAGLAAGGHFDPAKSSKHEGPEGHGHHGDLPALQVNEDGSATRAMLAPRLKLADVTGRAIMIHEGGDNYSDDPKPLGGGGARVACGVIE</sequence>
<keyword evidence="2" id="KW-0479">Metal-binding</keyword>
<feature type="region of interest" description="Disordered" evidence="3">
    <location>
        <begin position="88"/>
        <end position="118"/>
    </location>
</feature>
<evidence type="ECO:0000259" key="5">
    <source>
        <dbReference type="Pfam" id="PF00080"/>
    </source>
</evidence>
<comment type="catalytic activity">
    <reaction evidence="2">
        <text>2 superoxide + 2 H(+) = H2O2 + O2</text>
        <dbReference type="Rhea" id="RHEA:20696"/>
        <dbReference type="ChEBI" id="CHEBI:15378"/>
        <dbReference type="ChEBI" id="CHEBI:15379"/>
        <dbReference type="ChEBI" id="CHEBI:16240"/>
        <dbReference type="ChEBI" id="CHEBI:18421"/>
        <dbReference type="EC" id="1.15.1.1"/>
    </reaction>
</comment>
<keyword evidence="4" id="KW-0732">Signal</keyword>
<feature type="domain" description="Superoxide dismutase copper/zinc binding" evidence="5">
    <location>
        <begin position="39"/>
        <end position="172"/>
    </location>
</feature>
<evidence type="ECO:0000256" key="1">
    <source>
        <dbReference type="ARBA" id="ARBA00010457"/>
    </source>
</evidence>
<name>A0A3N0V6U5_9PROT</name>
<dbReference type="RefSeq" id="WP_123236334.1">
    <property type="nucleotide sequence ID" value="NZ_RJVP01000001.1"/>
</dbReference>
<dbReference type="PROSITE" id="PS00332">
    <property type="entry name" value="SOD_CU_ZN_2"/>
    <property type="match status" value="1"/>
</dbReference>
<dbReference type="AlphaFoldDB" id="A0A3N0V6U5"/>
<protein>
    <recommendedName>
        <fullName evidence="2">Superoxide dismutase [Cu-Zn]</fullName>
        <ecNumber evidence="2">1.15.1.1</ecNumber>
    </recommendedName>
</protein>
<evidence type="ECO:0000256" key="3">
    <source>
        <dbReference type="SAM" id="MobiDB-lite"/>
    </source>
</evidence>
<comment type="caution">
    <text evidence="6">The sequence shown here is derived from an EMBL/GenBank/DDBJ whole genome shotgun (WGS) entry which is preliminary data.</text>
</comment>
<dbReference type="EC" id="1.15.1.1" evidence="2"/>
<keyword evidence="2" id="KW-0560">Oxidoreductase</keyword>
<proteinExistence type="inferred from homology"/>
<feature type="compositionally biased region" description="Basic and acidic residues" evidence="3">
    <location>
        <begin position="95"/>
        <end position="113"/>
    </location>
</feature>
<dbReference type="Gene3D" id="2.60.40.200">
    <property type="entry name" value="Superoxide dismutase, copper/zinc binding domain"/>
    <property type="match status" value="1"/>
</dbReference>
<reference evidence="6 7" key="1">
    <citation type="submission" date="2018-10" db="EMBL/GenBank/DDBJ databases">
        <authorList>
            <person name="Chen W.-M."/>
        </authorList>
    </citation>
    <scope>NUCLEOTIDE SEQUENCE [LARGE SCALE GENOMIC DNA]</scope>
    <source>
        <strain evidence="6 7">H-5</strain>
    </source>
</reference>
<keyword evidence="7" id="KW-1185">Reference proteome</keyword>